<accession>A0ABV3ZHC0</accession>
<evidence type="ECO:0000256" key="5">
    <source>
        <dbReference type="ARBA" id="ARBA00023211"/>
    </source>
</evidence>
<evidence type="ECO:0000313" key="8">
    <source>
        <dbReference type="Proteomes" id="UP001560573"/>
    </source>
</evidence>
<dbReference type="EMBL" id="JAULBC010000005">
    <property type="protein sequence ID" value="MEX6688890.1"/>
    <property type="molecule type" value="Genomic_DNA"/>
</dbReference>
<evidence type="ECO:0000313" key="7">
    <source>
        <dbReference type="EMBL" id="MEX6688890.1"/>
    </source>
</evidence>
<evidence type="ECO:0000259" key="6">
    <source>
        <dbReference type="Pfam" id="PF00149"/>
    </source>
</evidence>
<keyword evidence="4" id="KW-0472">Membrane</keyword>
<organism evidence="7 8">
    <name type="scientific">Danxiaibacter flavus</name>
    <dbReference type="NCBI Taxonomy" id="3049108"/>
    <lineage>
        <taxon>Bacteria</taxon>
        <taxon>Pseudomonadati</taxon>
        <taxon>Bacteroidota</taxon>
        <taxon>Chitinophagia</taxon>
        <taxon>Chitinophagales</taxon>
        <taxon>Chitinophagaceae</taxon>
        <taxon>Danxiaibacter</taxon>
    </lineage>
</organism>
<evidence type="ECO:0000256" key="3">
    <source>
        <dbReference type="ARBA" id="ARBA00022723"/>
    </source>
</evidence>
<keyword evidence="8" id="KW-1185">Reference proteome</keyword>
<sequence length="292" mass="33669">MERRPVDVVVMSDLHLGTYGCHAKEIVNYLKSISPQILILNGDVIDGWQFSKRYFPVAHMQVIKEIMSLLSKGTRVIYITGNHDEMMRRYSDIQIGNFQLTDKLVMEINGKMTWIFHGDVFDATTKGGAKLLAKMGGHGYDLLILMNSFINWWLRLMGKERMSFSKKVKNSVKKAVSWISDFEQTAAELAIEKNYDYVICGHIHQPQKRVIETKNGKVTYLNSGDWIENLTCLEYKQNEWTVFQYDEKNFPAVNQKIDKKLPQLNVVTDEVGLFIHSLLQPPMGEEPKVVNF</sequence>
<dbReference type="EC" id="3.6.1.54" evidence="7"/>
<dbReference type="InterPro" id="IPR043461">
    <property type="entry name" value="LpxH-like"/>
</dbReference>
<keyword evidence="5" id="KW-0464">Manganese</keyword>
<keyword evidence="7" id="KW-0378">Hydrolase</keyword>
<dbReference type="SUPFAM" id="SSF56300">
    <property type="entry name" value="Metallo-dependent phosphatases"/>
    <property type="match status" value="1"/>
</dbReference>
<keyword evidence="2" id="KW-0997">Cell inner membrane</keyword>
<dbReference type="RefSeq" id="WP_369330300.1">
    <property type="nucleotide sequence ID" value="NZ_JAULBC010000005.1"/>
</dbReference>
<keyword evidence="3" id="KW-0479">Metal-binding</keyword>
<dbReference type="CDD" id="cd07398">
    <property type="entry name" value="MPP_YbbF-LpxH"/>
    <property type="match status" value="1"/>
</dbReference>
<dbReference type="InterPro" id="IPR004843">
    <property type="entry name" value="Calcineurin-like_PHP"/>
</dbReference>
<reference evidence="7 8" key="1">
    <citation type="submission" date="2023-07" db="EMBL/GenBank/DDBJ databases">
        <authorList>
            <person name="Lian W.-H."/>
        </authorList>
    </citation>
    <scope>NUCLEOTIDE SEQUENCE [LARGE SCALE GENOMIC DNA]</scope>
    <source>
        <strain evidence="7 8">SYSU DXS3180</strain>
    </source>
</reference>
<evidence type="ECO:0000256" key="1">
    <source>
        <dbReference type="ARBA" id="ARBA00022475"/>
    </source>
</evidence>
<gene>
    <name evidence="7" type="ORF">QTN47_15385</name>
</gene>
<name>A0ABV3ZHC0_9BACT</name>
<dbReference type="Proteomes" id="UP001560573">
    <property type="component" value="Unassembled WGS sequence"/>
</dbReference>
<proteinExistence type="predicted"/>
<dbReference type="Pfam" id="PF00149">
    <property type="entry name" value="Metallophos"/>
    <property type="match status" value="1"/>
</dbReference>
<keyword evidence="1" id="KW-1003">Cell membrane</keyword>
<dbReference type="InterPro" id="IPR029052">
    <property type="entry name" value="Metallo-depent_PP-like"/>
</dbReference>
<comment type="caution">
    <text evidence="7">The sequence shown here is derived from an EMBL/GenBank/DDBJ whole genome shotgun (WGS) entry which is preliminary data.</text>
</comment>
<evidence type="ECO:0000256" key="4">
    <source>
        <dbReference type="ARBA" id="ARBA00023136"/>
    </source>
</evidence>
<evidence type="ECO:0000256" key="2">
    <source>
        <dbReference type="ARBA" id="ARBA00022519"/>
    </source>
</evidence>
<dbReference type="PANTHER" id="PTHR34990">
    <property type="entry name" value="UDP-2,3-DIACYLGLUCOSAMINE HYDROLASE-RELATED"/>
    <property type="match status" value="1"/>
</dbReference>
<dbReference type="GO" id="GO:0016787">
    <property type="term" value="F:hydrolase activity"/>
    <property type="evidence" value="ECO:0007669"/>
    <property type="project" value="UniProtKB-KW"/>
</dbReference>
<feature type="domain" description="Calcineurin-like phosphoesterase" evidence="6">
    <location>
        <begin position="8"/>
        <end position="206"/>
    </location>
</feature>
<dbReference type="PANTHER" id="PTHR34990:SF2">
    <property type="entry name" value="BLL8164 PROTEIN"/>
    <property type="match status" value="1"/>
</dbReference>
<dbReference type="Gene3D" id="3.60.21.10">
    <property type="match status" value="1"/>
</dbReference>
<protein>
    <submittedName>
        <fullName evidence="7">UDP-2,3-diacylglucosamine diphosphatase</fullName>
        <ecNumber evidence="7">3.6.1.54</ecNumber>
    </submittedName>
</protein>